<dbReference type="AlphaFoldDB" id="A0A1B1KEH7"/>
<accession>A0A1B1KEH7</accession>
<dbReference type="EMBL" id="CP009111">
    <property type="protein sequence ID" value="ANS31000.1"/>
    <property type="molecule type" value="Genomic_DNA"/>
</dbReference>
<dbReference type="Gene3D" id="1.20.1290.10">
    <property type="entry name" value="AhpD-like"/>
    <property type="match status" value="1"/>
</dbReference>
<dbReference type="PANTHER" id="PTHR33570:SF9">
    <property type="entry name" value="BLL4600 PROTEIN"/>
    <property type="match status" value="1"/>
</dbReference>
<dbReference type="SUPFAM" id="SSF69118">
    <property type="entry name" value="AhpD-like"/>
    <property type="match status" value="1"/>
</dbReference>
<dbReference type="InterPro" id="IPR029032">
    <property type="entry name" value="AhpD-like"/>
</dbReference>
<dbReference type="PANTHER" id="PTHR33570">
    <property type="entry name" value="4-CARBOXYMUCONOLACTONE DECARBOXYLASE FAMILY PROTEIN"/>
    <property type="match status" value="1"/>
</dbReference>
<dbReference type="InterPro" id="IPR052512">
    <property type="entry name" value="4CMD/NDH-1_regulator"/>
</dbReference>
<gene>
    <name evidence="1" type="ORF">R1CP_31880</name>
</gene>
<reference evidence="1 2" key="1">
    <citation type="submission" date="2014-07" db="EMBL/GenBank/DDBJ databases">
        <authorList>
            <person name="Zhang J.E."/>
            <person name="Yang H."/>
            <person name="Guo J."/>
            <person name="Deng Z."/>
            <person name="Luo H."/>
            <person name="Luo M."/>
            <person name="Zhao B."/>
        </authorList>
    </citation>
    <scope>NUCLEOTIDE SEQUENCE [LARGE SCALE GENOMIC DNA]</scope>
    <source>
        <strain evidence="1 2">1CP</strain>
    </source>
</reference>
<dbReference type="PATRIC" id="fig|37919.13.peg.6666"/>
<evidence type="ECO:0000313" key="2">
    <source>
        <dbReference type="Proteomes" id="UP000186108"/>
    </source>
</evidence>
<dbReference type="RefSeq" id="WP_065492389.1">
    <property type="nucleotide sequence ID" value="NZ_CP009111.1"/>
</dbReference>
<proteinExistence type="predicted"/>
<dbReference type="GO" id="GO:0051920">
    <property type="term" value="F:peroxiredoxin activity"/>
    <property type="evidence" value="ECO:0007669"/>
    <property type="project" value="InterPro"/>
</dbReference>
<evidence type="ECO:0000313" key="1">
    <source>
        <dbReference type="EMBL" id="ANS31000.1"/>
    </source>
</evidence>
<dbReference type="Proteomes" id="UP000186108">
    <property type="component" value="Chromosome"/>
</dbReference>
<protein>
    <submittedName>
        <fullName evidence="1">Carboxymuconolactone decarboxylase family protein</fullName>
    </submittedName>
</protein>
<dbReference type="Pfam" id="PF02627">
    <property type="entry name" value="CMD"/>
    <property type="match status" value="1"/>
</dbReference>
<sequence length="110" mass="12147">MSTGRPSPARAALGSFAPKLAELTDDTLFGDIWTRHELTPRDRSLVTVAALIALYRSDQLPFHLRTALDNGLTVEELVEVATHLAFYSGWPTAMTAVQILRDLPDPEDSR</sequence>
<dbReference type="InterPro" id="IPR003779">
    <property type="entry name" value="CMD-like"/>
</dbReference>
<organism evidence="1 2">
    <name type="scientific">Rhodococcus opacus</name>
    <name type="common">Nocardia opaca</name>
    <dbReference type="NCBI Taxonomy" id="37919"/>
    <lineage>
        <taxon>Bacteria</taxon>
        <taxon>Bacillati</taxon>
        <taxon>Actinomycetota</taxon>
        <taxon>Actinomycetes</taxon>
        <taxon>Mycobacteriales</taxon>
        <taxon>Nocardiaceae</taxon>
        <taxon>Rhodococcus</taxon>
    </lineage>
</organism>
<name>A0A1B1KEH7_RHOOP</name>